<dbReference type="Gene3D" id="1.10.287.130">
    <property type="match status" value="1"/>
</dbReference>
<protein>
    <recommendedName>
        <fullName evidence="2">histidine kinase</fullName>
        <ecNumber evidence="2">2.7.13.3</ecNumber>
    </recommendedName>
</protein>
<dbReference type="NCBIfam" id="TIGR00229">
    <property type="entry name" value="sensory_box"/>
    <property type="match status" value="1"/>
</dbReference>
<accession>A0ABZ1UT55</accession>
<keyword evidence="5" id="KW-1133">Transmembrane helix</keyword>
<dbReference type="InterPro" id="IPR011006">
    <property type="entry name" value="CheY-like_superfamily"/>
</dbReference>
<dbReference type="Gene3D" id="3.30.565.10">
    <property type="entry name" value="Histidine kinase-like ATPase, C-terminal domain"/>
    <property type="match status" value="1"/>
</dbReference>
<evidence type="ECO:0000256" key="4">
    <source>
        <dbReference type="PROSITE-ProRule" id="PRU00169"/>
    </source>
</evidence>
<dbReference type="Pfam" id="PF00512">
    <property type="entry name" value="HisKA"/>
    <property type="match status" value="1"/>
</dbReference>
<dbReference type="InterPro" id="IPR003594">
    <property type="entry name" value="HATPase_dom"/>
</dbReference>
<dbReference type="InterPro" id="IPR005467">
    <property type="entry name" value="His_kinase_dom"/>
</dbReference>
<dbReference type="SMART" id="SM00091">
    <property type="entry name" value="PAS"/>
    <property type="match status" value="2"/>
</dbReference>
<evidence type="ECO:0000256" key="5">
    <source>
        <dbReference type="SAM" id="Phobius"/>
    </source>
</evidence>
<gene>
    <name evidence="9" type="ORF">E7V67_012750</name>
</gene>
<keyword evidence="5" id="KW-0472">Membrane</keyword>
<dbReference type="EC" id="2.7.13.3" evidence="2"/>
<keyword evidence="10" id="KW-1185">Reference proteome</keyword>
<evidence type="ECO:0000313" key="10">
    <source>
        <dbReference type="Proteomes" id="UP000321323"/>
    </source>
</evidence>
<dbReference type="SUPFAM" id="SSF47384">
    <property type="entry name" value="Homodimeric domain of signal transducing histidine kinase"/>
    <property type="match status" value="1"/>
</dbReference>
<dbReference type="SUPFAM" id="SSF55874">
    <property type="entry name" value="ATPase domain of HSP90 chaperone/DNA topoisomerase II/histidine kinase"/>
    <property type="match status" value="1"/>
</dbReference>
<dbReference type="Gene3D" id="3.30.450.20">
    <property type="entry name" value="PAS domain"/>
    <property type="match status" value="2"/>
</dbReference>
<dbReference type="PROSITE" id="PS50110">
    <property type="entry name" value="RESPONSE_REGULATORY"/>
    <property type="match status" value="1"/>
</dbReference>
<feature type="transmembrane region" description="Helical" evidence="5">
    <location>
        <begin position="96"/>
        <end position="117"/>
    </location>
</feature>
<dbReference type="InterPro" id="IPR000014">
    <property type="entry name" value="PAS"/>
</dbReference>
<dbReference type="Pfam" id="PF00072">
    <property type="entry name" value="Response_reg"/>
    <property type="match status" value="1"/>
</dbReference>
<dbReference type="GO" id="GO:0005524">
    <property type="term" value="F:ATP binding"/>
    <property type="evidence" value="ECO:0007669"/>
    <property type="project" value="UniProtKB-KW"/>
</dbReference>
<evidence type="ECO:0000256" key="2">
    <source>
        <dbReference type="ARBA" id="ARBA00012438"/>
    </source>
</evidence>
<reference evidence="9 10" key="1">
    <citation type="journal article" date="2019" name="Int. J. Syst. Evol. Microbiol.">
        <title>The Draft Whole-Genome Sequence of the Antibiotic Producer Empedobacter haloabium ATCC 31962 Provides Indications for Its Taxonomic Reclassification.</title>
        <authorList>
            <person name="Miess H."/>
            <person name="Arlt P."/>
            <person name="Apel A.K."/>
            <person name="Weber T."/>
            <person name="Nieselt K."/>
            <person name="Hanssen F."/>
            <person name="Czemmel S."/>
            <person name="Nahnsen S."/>
            <person name="Gross H."/>
        </authorList>
    </citation>
    <scope>NUCLEOTIDE SEQUENCE [LARGE SCALE GENOMIC DNA]</scope>
    <source>
        <strain evidence="9 10">ATCC 31962</strain>
    </source>
</reference>
<feature type="domain" description="Response regulatory" evidence="7">
    <location>
        <begin position="649"/>
        <end position="764"/>
    </location>
</feature>
<dbReference type="CDD" id="cd00075">
    <property type="entry name" value="HATPase"/>
    <property type="match status" value="1"/>
</dbReference>
<proteinExistence type="predicted"/>
<dbReference type="Pfam" id="PF08447">
    <property type="entry name" value="PAS_3"/>
    <property type="match status" value="1"/>
</dbReference>
<dbReference type="InterPro" id="IPR003661">
    <property type="entry name" value="HisK_dim/P_dom"/>
</dbReference>
<dbReference type="InterPro" id="IPR035965">
    <property type="entry name" value="PAS-like_dom_sf"/>
</dbReference>
<dbReference type="PANTHER" id="PTHR43547">
    <property type="entry name" value="TWO-COMPONENT HISTIDINE KINASE"/>
    <property type="match status" value="1"/>
</dbReference>
<dbReference type="PROSITE" id="PS50113">
    <property type="entry name" value="PAC"/>
    <property type="match status" value="1"/>
</dbReference>
<keyword evidence="3 4" id="KW-0597">Phosphoprotein</keyword>
<comment type="catalytic activity">
    <reaction evidence="1">
        <text>ATP + protein L-histidine = ADP + protein N-phospho-L-histidine.</text>
        <dbReference type="EC" id="2.7.13.3"/>
    </reaction>
</comment>
<dbReference type="PANTHER" id="PTHR43547:SF2">
    <property type="entry name" value="HYBRID SIGNAL TRANSDUCTION HISTIDINE KINASE C"/>
    <property type="match status" value="1"/>
</dbReference>
<dbReference type="SMART" id="SM00448">
    <property type="entry name" value="REC"/>
    <property type="match status" value="1"/>
</dbReference>
<dbReference type="InterPro" id="IPR001789">
    <property type="entry name" value="Sig_transdc_resp-reg_receiver"/>
</dbReference>
<dbReference type="EMBL" id="CP136508">
    <property type="protein sequence ID" value="WUR15932.1"/>
    <property type="molecule type" value="Genomic_DNA"/>
</dbReference>
<dbReference type="Pfam" id="PF08448">
    <property type="entry name" value="PAS_4"/>
    <property type="match status" value="1"/>
</dbReference>
<keyword evidence="9" id="KW-0547">Nucleotide-binding</keyword>
<name>A0ABZ1UT55_9BURK</name>
<dbReference type="InterPro" id="IPR013655">
    <property type="entry name" value="PAS_fold_3"/>
</dbReference>
<evidence type="ECO:0000259" key="8">
    <source>
        <dbReference type="PROSITE" id="PS50113"/>
    </source>
</evidence>
<dbReference type="SMART" id="SM00388">
    <property type="entry name" value="HisKA"/>
    <property type="match status" value="1"/>
</dbReference>
<dbReference type="InterPro" id="IPR013656">
    <property type="entry name" value="PAS_4"/>
</dbReference>
<dbReference type="SUPFAM" id="SSF55785">
    <property type="entry name" value="PYP-like sensor domain (PAS domain)"/>
    <property type="match status" value="1"/>
</dbReference>
<dbReference type="Proteomes" id="UP000321323">
    <property type="component" value="Chromosome"/>
</dbReference>
<feature type="transmembrane region" description="Helical" evidence="5">
    <location>
        <begin position="49"/>
        <end position="76"/>
    </location>
</feature>
<dbReference type="InterPro" id="IPR036890">
    <property type="entry name" value="HATPase_C_sf"/>
</dbReference>
<dbReference type="CDD" id="cd00082">
    <property type="entry name" value="HisKA"/>
    <property type="match status" value="1"/>
</dbReference>
<evidence type="ECO:0000259" key="6">
    <source>
        <dbReference type="PROSITE" id="PS50109"/>
    </source>
</evidence>
<evidence type="ECO:0000313" key="9">
    <source>
        <dbReference type="EMBL" id="WUR15932.1"/>
    </source>
</evidence>
<dbReference type="SUPFAM" id="SSF52172">
    <property type="entry name" value="CheY-like"/>
    <property type="match status" value="1"/>
</dbReference>
<feature type="domain" description="Histidine kinase" evidence="6">
    <location>
        <begin position="403"/>
        <end position="621"/>
    </location>
</feature>
<dbReference type="InterPro" id="IPR004358">
    <property type="entry name" value="Sig_transdc_His_kin-like_C"/>
</dbReference>
<dbReference type="Pfam" id="PF02518">
    <property type="entry name" value="HATPase_c"/>
    <property type="match status" value="1"/>
</dbReference>
<dbReference type="InterPro" id="IPR036097">
    <property type="entry name" value="HisK_dim/P_sf"/>
</dbReference>
<evidence type="ECO:0000259" key="7">
    <source>
        <dbReference type="PROSITE" id="PS50110"/>
    </source>
</evidence>
<dbReference type="SMART" id="SM00387">
    <property type="entry name" value="HATPase_c"/>
    <property type="match status" value="1"/>
</dbReference>
<evidence type="ECO:0000256" key="1">
    <source>
        <dbReference type="ARBA" id="ARBA00000085"/>
    </source>
</evidence>
<feature type="modified residue" description="4-aspartylphosphate" evidence="4">
    <location>
        <position position="698"/>
    </location>
</feature>
<organism evidence="9 10">
    <name type="scientific">[Empedobacter] haloabium</name>
    <dbReference type="NCBI Taxonomy" id="592317"/>
    <lineage>
        <taxon>Bacteria</taxon>
        <taxon>Pseudomonadati</taxon>
        <taxon>Pseudomonadota</taxon>
        <taxon>Betaproteobacteria</taxon>
        <taxon>Burkholderiales</taxon>
        <taxon>Oxalobacteraceae</taxon>
        <taxon>Telluria group</taxon>
        <taxon>Telluria group incertae sedis</taxon>
    </lineage>
</organism>
<dbReference type="PRINTS" id="PR00344">
    <property type="entry name" value="BCTRLSENSOR"/>
</dbReference>
<dbReference type="InterPro" id="IPR000700">
    <property type="entry name" value="PAS-assoc_C"/>
</dbReference>
<dbReference type="CDD" id="cd00130">
    <property type="entry name" value="PAS"/>
    <property type="match status" value="1"/>
</dbReference>
<feature type="transmembrane region" description="Helical" evidence="5">
    <location>
        <begin position="20"/>
        <end position="37"/>
    </location>
</feature>
<evidence type="ECO:0000256" key="3">
    <source>
        <dbReference type="ARBA" id="ARBA00022553"/>
    </source>
</evidence>
<sequence length="775" mass="83249">MFRNRGLLRALAELSPRARYAWAVLLALVVLAGQMLLRSVDEGRVPFLLFNPAIVFAAAAFGSAPALLVYGAGLLFGLHVFAPAALLHAGPDRAALLAYAMMGFVYIYLGQLGRIYAGRALRAEHQLVADRLAESEARHTYLHELLLQAPGFVAVLRGPEHIIELTNDAFDELVGRRDLTGHAFRAAVPELAGQALMAHLDEAFRTGGRYSARDTEVLVRPGPGYVPQPRFIDFALQPTTGGAAVTGVFIAGVDVTARKLARDALLLNEERLKDGLQAARMAVWDWDLHTDQVDFSDSAVAIFGASLDELRQPWHLLHPDDVPRLRLARERALAERGTYLETVRARRADTGAELWIEVRGRVLVDQAGMPRTLRGVTIDVTLRHVAELGLREAERRKDEFLAMLAHELRNPLAPISAAAAMLQHRGVTPAQVEQASAIIGRQAAHMVRLVDDLLDAARISRGKVELRYEPFDLALSVEDAIEQVRPLLERKGHVLTVRRPSQALPVDGDRARLTQVVANLLNNAARYTPDGGAIDVTLAASGSSVRVTVSDNGCGIAPALLPGVFELFTQGQRSRDRTQGGLGIGLAIVHGLVRMHGGRVAAYSDGPGQGARFEVTLPLAPPQANQAPLAAGDAPAAAGHREVLPDGMTVLVVDDNRDAADTLAALLRSHGVHCVVEYGAAAALQRAMRERPRVCILDIGLPDMDGIELARQLRARQDGPLLLVAQSGYGQAHDRAAGLAAGFDHYFVKPVPVGSLLAVLAQALQPGAAPALAAS</sequence>
<dbReference type="Gene3D" id="3.40.50.2300">
    <property type="match status" value="1"/>
</dbReference>
<feature type="domain" description="PAC" evidence="8">
    <location>
        <begin position="339"/>
        <end position="392"/>
    </location>
</feature>
<dbReference type="PROSITE" id="PS50109">
    <property type="entry name" value="HIS_KIN"/>
    <property type="match status" value="1"/>
</dbReference>
<keyword evidence="5" id="KW-0812">Transmembrane</keyword>
<keyword evidence="9" id="KW-0067">ATP-binding</keyword>